<dbReference type="InterPro" id="IPR046358">
    <property type="entry name" value="Flagellin_C"/>
</dbReference>
<evidence type="ECO:0000256" key="3">
    <source>
        <dbReference type="RuleBase" id="RU362073"/>
    </source>
</evidence>
<keyword evidence="7" id="KW-1185">Reference proteome</keyword>
<feature type="domain" description="Flagellin C-terminal" evidence="5">
    <location>
        <begin position="284"/>
        <end position="369"/>
    </location>
</feature>
<protein>
    <recommendedName>
        <fullName evidence="3">Flagellin</fullName>
    </recommendedName>
</protein>
<feature type="domain" description="Flagellin N-terminal" evidence="4">
    <location>
        <begin position="12"/>
        <end position="139"/>
    </location>
</feature>
<accession>A0ABQ5UVV1</accession>
<sequence>MADITLSQSVRQNLLSLQSTADLLGRTQDRLATGKKVNSALDNPNSFFTAQGLNNRSNDLSTLLDSMGQAVQTIRAADQGMSTIVDLVEAAKAKANQAHQSNLVSDRQKYAAEYNELLAQIEAVAKDSGYSGKNLLAGAGNDLQVIFNEDSTSKLNISAVDFTDTSGLLGLPDLTVGTVSTGTVTEANLIAGREAGDTLTLTIGSKTHTIEYGASATAAEIIASLNALQDVTATTDGTTVTITTAGGADFTLDDTNSTANMATVSGSGYVQSSFETDTAINNTLSAITEALNTLRGQASTFGTNLTVVENRKDFTKNMINTLLIGADMLTLADSNEEGANMLALQTRQQLSSTALSMASQADQNVLRLFQ</sequence>
<evidence type="ECO:0000256" key="2">
    <source>
        <dbReference type="ARBA" id="ARBA00023143"/>
    </source>
</evidence>
<proteinExistence type="inferred from homology"/>
<keyword evidence="3" id="KW-0964">Secreted</keyword>
<evidence type="ECO:0000313" key="7">
    <source>
        <dbReference type="Proteomes" id="UP001161405"/>
    </source>
</evidence>
<evidence type="ECO:0000259" key="5">
    <source>
        <dbReference type="Pfam" id="PF00700"/>
    </source>
</evidence>
<name>A0ABQ5UVV1_9HYPH</name>
<dbReference type="RefSeq" id="WP_284365944.1">
    <property type="nucleotide sequence ID" value="NZ_BSNI01000002.1"/>
</dbReference>
<dbReference type="EMBL" id="BSNI01000002">
    <property type="protein sequence ID" value="GLQ18850.1"/>
    <property type="molecule type" value="Genomic_DNA"/>
</dbReference>
<comment type="function">
    <text evidence="3">Flagellin is the subunit protein which polymerizes to form the filaments of bacterial flagella.</text>
</comment>
<organism evidence="6 7">
    <name type="scientific">Maritalea porphyrae</name>
    <dbReference type="NCBI Taxonomy" id="880732"/>
    <lineage>
        <taxon>Bacteria</taxon>
        <taxon>Pseudomonadati</taxon>
        <taxon>Pseudomonadota</taxon>
        <taxon>Alphaproteobacteria</taxon>
        <taxon>Hyphomicrobiales</taxon>
        <taxon>Devosiaceae</taxon>
        <taxon>Maritalea</taxon>
    </lineage>
</organism>
<gene>
    <name evidence="6" type="ORF">GCM10007879_30990</name>
</gene>
<evidence type="ECO:0000256" key="1">
    <source>
        <dbReference type="ARBA" id="ARBA00005709"/>
    </source>
</evidence>
<comment type="caution">
    <text evidence="6">The sequence shown here is derived from an EMBL/GenBank/DDBJ whole genome shotgun (WGS) entry which is preliminary data.</text>
</comment>
<evidence type="ECO:0000313" key="6">
    <source>
        <dbReference type="EMBL" id="GLQ18850.1"/>
    </source>
</evidence>
<dbReference type="InterPro" id="IPR001492">
    <property type="entry name" value="Flagellin"/>
</dbReference>
<reference evidence="6" key="2">
    <citation type="submission" date="2023-01" db="EMBL/GenBank/DDBJ databases">
        <title>Draft genome sequence of Maritalea porphyrae strain NBRC 107169.</title>
        <authorList>
            <person name="Sun Q."/>
            <person name="Mori K."/>
        </authorList>
    </citation>
    <scope>NUCLEOTIDE SEQUENCE</scope>
    <source>
        <strain evidence="6">NBRC 107169</strain>
    </source>
</reference>
<dbReference type="Proteomes" id="UP001161405">
    <property type="component" value="Unassembled WGS sequence"/>
</dbReference>
<dbReference type="SUPFAM" id="SSF64518">
    <property type="entry name" value="Phase 1 flagellin"/>
    <property type="match status" value="1"/>
</dbReference>
<comment type="subcellular location">
    <subcellularLocation>
        <location evidence="3">Secreted</location>
    </subcellularLocation>
    <subcellularLocation>
        <location evidence="3">Bacterial flagellum</location>
    </subcellularLocation>
</comment>
<dbReference type="PANTHER" id="PTHR42792:SF2">
    <property type="entry name" value="FLAGELLIN"/>
    <property type="match status" value="1"/>
</dbReference>
<comment type="similarity">
    <text evidence="1 3">Belongs to the bacterial flagellin family.</text>
</comment>
<reference evidence="6" key="1">
    <citation type="journal article" date="2014" name="Int. J. Syst. Evol. Microbiol.">
        <title>Complete genome of a new Firmicutes species belonging to the dominant human colonic microbiota ('Ruminococcus bicirculans') reveals two chromosomes and a selective capacity to utilize plant glucans.</title>
        <authorList>
            <consortium name="NISC Comparative Sequencing Program"/>
            <person name="Wegmann U."/>
            <person name="Louis P."/>
            <person name="Goesmann A."/>
            <person name="Henrissat B."/>
            <person name="Duncan S.H."/>
            <person name="Flint H.J."/>
        </authorList>
    </citation>
    <scope>NUCLEOTIDE SEQUENCE</scope>
    <source>
        <strain evidence="6">NBRC 107169</strain>
    </source>
</reference>
<dbReference type="Pfam" id="PF00700">
    <property type="entry name" value="Flagellin_C"/>
    <property type="match status" value="1"/>
</dbReference>
<dbReference type="Pfam" id="PF00669">
    <property type="entry name" value="Flagellin_N"/>
    <property type="match status" value="1"/>
</dbReference>
<keyword evidence="2 3" id="KW-0975">Bacterial flagellum</keyword>
<evidence type="ECO:0000259" key="4">
    <source>
        <dbReference type="Pfam" id="PF00669"/>
    </source>
</evidence>
<dbReference type="Gene3D" id="1.20.1330.10">
    <property type="entry name" value="f41 fragment of flagellin, N-terminal domain"/>
    <property type="match status" value="2"/>
</dbReference>
<dbReference type="InterPro" id="IPR001029">
    <property type="entry name" value="Flagellin_N"/>
</dbReference>
<dbReference type="PANTHER" id="PTHR42792">
    <property type="entry name" value="FLAGELLIN"/>
    <property type="match status" value="1"/>
</dbReference>